<evidence type="ECO:0000259" key="3">
    <source>
        <dbReference type="PROSITE" id="PS51015"/>
    </source>
</evidence>
<keyword evidence="5" id="KW-1185">Reference proteome</keyword>
<evidence type="ECO:0000256" key="1">
    <source>
        <dbReference type="ARBA" id="ARBA00023242"/>
    </source>
</evidence>
<dbReference type="GeneID" id="43594592"/>
<dbReference type="AlphaFoldDB" id="A0A370U1W0"/>
<dbReference type="SUPFAM" id="SSF88697">
    <property type="entry name" value="PUA domain-like"/>
    <property type="match status" value="1"/>
</dbReference>
<evidence type="ECO:0000313" key="4">
    <source>
        <dbReference type="EMBL" id="RDL41764.1"/>
    </source>
</evidence>
<dbReference type="GO" id="GO:0016567">
    <property type="term" value="P:protein ubiquitination"/>
    <property type="evidence" value="ECO:0007669"/>
    <property type="project" value="TreeGrafter"/>
</dbReference>
<keyword evidence="1 2" id="KW-0539">Nucleus</keyword>
<dbReference type="PROSITE" id="PS51015">
    <property type="entry name" value="YDG"/>
    <property type="match status" value="1"/>
</dbReference>
<accession>A0A370U1W0</accession>
<dbReference type="EMBL" id="NPIC01000001">
    <property type="protein sequence ID" value="RDL41764.1"/>
    <property type="molecule type" value="Genomic_DNA"/>
</dbReference>
<dbReference type="GO" id="GO:0005634">
    <property type="term" value="C:nucleus"/>
    <property type="evidence" value="ECO:0007669"/>
    <property type="project" value="UniProtKB-SubCell"/>
</dbReference>
<protein>
    <recommendedName>
        <fullName evidence="3">YDG domain-containing protein</fullName>
    </recommendedName>
</protein>
<dbReference type="InterPro" id="IPR045134">
    <property type="entry name" value="UHRF1/2-like"/>
</dbReference>
<dbReference type="PANTHER" id="PTHR14140">
    <property type="entry name" value="E3 UBIQUITIN-PROTEIN LIGASE UHRF-RELATED"/>
    <property type="match status" value="1"/>
</dbReference>
<comment type="caution">
    <text evidence="4">The sequence shown here is derived from an EMBL/GenBank/DDBJ whole genome shotgun (WGS) entry which is preliminary data.</text>
</comment>
<dbReference type="STRING" id="2656787.A0A370U1W0"/>
<dbReference type="InterPro" id="IPR003105">
    <property type="entry name" value="SRA_YDG"/>
</dbReference>
<sequence>MTSQVSMPTFDPREESAKLVEHFIIMNGEPEFDDKFISTMMAVLRSRILKYKKKARGDKVEFSDEEANHAELLLYMISALGRMTPDLKEKYKVWNVLQTIIKPDNMFPKTYQNISQALFDEFEAIEWGKPIETETAKKLRRGGPAQAGKPLLFVAKPSPKGHPIFGLEGPMHHIWRSQGTWAGARISYVFDPSFSRRDFKIFGHNGLTVGDCWPLLVAAFRDGAHGERVAGISGTGTHGCYSVLVSGGLYKDQDVGDRILYSDSRAHVATEPTPDRDNKYVRALLRSCETKRPIRVIRSFNGNWKHSPRAGCRYDGLYVVDKYTVATNTQKGAFLQFHLRRLQGQPPIDVSKPTVDQEREFDKVRLGY</sequence>
<organism evidence="4 5">
    <name type="scientific">Venustampulla echinocandica</name>
    <dbReference type="NCBI Taxonomy" id="2656787"/>
    <lineage>
        <taxon>Eukaryota</taxon>
        <taxon>Fungi</taxon>
        <taxon>Dikarya</taxon>
        <taxon>Ascomycota</taxon>
        <taxon>Pezizomycotina</taxon>
        <taxon>Leotiomycetes</taxon>
        <taxon>Helotiales</taxon>
        <taxon>Pleuroascaceae</taxon>
        <taxon>Venustampulla</taxon>
    </lineage>
</organism>
<gene>
    <name evidence="4" type="ORF">BP5553_01743</name>
</gene>
<feature type="domain" description="YDG" evidence="3">
    <location>
        <begin position="202"/>
        <end position="341"/>
    </location>
</feature>
<dbReference type="PANTHER" id="PTHR14140:SF27">
    <property type="entry name" value="OS04G0289800 PROTEIN"/>
    <property type="match status" value="1"/>
</dbReference>
<dbReference type="GO" id="GO:0061630">
    <property type="term" value="F:ubiquitin protein ligase activity"/>
    <property type="evidence" value="ECO:0007669"/>
    <property type="project" value="TreeGrafter"/>
</dbReference>
<name>A0A370U1W0_9HELO</name>
<reference evidence="4 5" key="1">
    <citation type="journal article" date="2018" name="IMA Fungus">
        <title>IMA Genome-F 9: Draft genome sequence of Annulohypoxylon stygium, Aspergillus mulundensis, Berkeleyomyces basicola (syn. Thielaviopsis basicola), Ceratocystis smalleyi, two Cercospora beticola strains, Coleophoma cylindrospora, Fusarium fracticaudum, Phialophora cf. hyalina, and Morchella septimelata.</title>
        <authorList>
            <person name="Wingfield B.D."/>
            <person name="Bills G.F."/>
            <person name="Dong Y."/>
            <person name="Huang W."/>
            <person name="Nel W.J."/>
            <person name="Swalarsk-Parry B.S."/>
            <person name="Vaghefi N."/>
            <person name="Wilken P.M."/>
            <person name="An Z."/>
            <person name="de Beer Z.W."/>
            <person name="De Vos L."/>
            <person name="Chen L."/>
            <person name="Duong T.A."/>
            <person name="Gao Y."/>
            <person name="Hammerbacher A."/>
            <person name="Kikkert J.R."/>
            <person name="Li Y."/>
            <person name="Li H."/>
            <person name="Li K."/>
            <person name="Li Q."/>
            <person name="Liu X."/>
            <person name="Ma X."/>
            <person name="Naidoo K."/>
            <person name="Pethybridge S.J."/>
            <person name="Sun J."/>
            <person name="Steenkamp E.T."/>
            <person name="van der Nest M.A."/>
            <person name="van Wyk S."/>
            <person name="Wingfield M.J."/>
            <person name="Xiong C."/>
            <person name="Yue Q."/>
            <person name="Zhang X."/>
        </authorList>
    </citation>
    <scope>NUCLEOTIDE SEQUENCE [LARGE SCALE GENOMIC DNA]</scope>
    <source>
        <strain evidence="4 5">BP 5553</strain>
    </source>
</reference>
<dbReference type="RefSeq" id="XP_031874420.1">
    <property type="nucleotide sequence ID" value="XM_032010366.1"/>
</dbReference>
<evidence type="ECO:0000313" key="5">
    <source>
        <dbReference type="Proteomes" id="UP000254866"/>
    </source>
</evidence>
<dbReference type="OrthoDB" id="2270193at2759"/>
<dbReference type="SMART" id="SM00466">
    <property type="entry name" value="SRA"/>
    <property type="match status" value="1"/>
</dbReference>
<proteinExistence type="predicted"/>
<dbReference type="InterPro" id="IPR036987">
    <property type="entry name" value="SRA-YDG_sf"/>
</dbReference>
<dbReference type="GO" id="GO:0044027">
    <property type="term" value="P:negative regulation of gene expression via chromosomal CpG island methylation"/>
    <property type="evidence" value="ECO:0007669"/>
    <property type="project" value="TreeGrafter"/>
</dbReference>
<dbReference type="Pfam" id="PF02182">
    <property type="entry name" value="SAD_SRA"/>
    <property type="match status" value="1"/>
</dbReference>
<evidence type="ECO:0000256" key="2">
    <source>
        <dbReference type="PROSITE-ProRule" id="PRU00358"/>
    </source>
</evidence>
<dbReference type="Proteomes" id="UP000254866">
    <property type="component" value="Unassembled WGS sequence"/>
</dbReference>
<comment type="subcellular location">
    <subcellularLocation>
        <location evidence="2">Nucleus</location>
    </subcellularLocation>
</comment>
<dbReference type="Gene3D" id="2.30.280.10">
    <property type="entry name" value="SRA-YDG"/>
    <property type="match status" value="1"/>
</dbReference>
<dbReference type="InterPro" id="IPR015947">
    <property type="entry name" value="PUA-like_sf"/>
</dbReference>